<evidence type="ECO:0000313" key="2">
    <source>
        <dbReference type="Proteomes" id="UP000660381"/>
    </source>
</evidence>
<gene>
    <name evidence="1" type="ORF">H6G68_03795</name>
</gene>
<keyword evidence="2" id="KW-1185">Reference proteome</keyword>
<protein>
    <submittedName>
        <fullName evidence="1">Uncharacterized protein</fullName>
    </submittedName>
</protein>
<reference evidence="1 2" key="1">
    <citation type="journal article" date="2020" name="ISME J.">
        <title>Comparative genomics reveals insights into cyanobacterial evolution and habitat adaptation.</title>
        <authorList>
            <person name="Chen M.Y."/>
            <person name="Teng W.K."/>
            <person name="Zhao L."/>
            <person name="Hu C.X."/>
            <person name="Zhou Y.K."/>
            <person name="Han B.P."/>
            <person name="Song L.R."/>
            <person name="Shu W.S."/>
        </authorList>
    </citation>
    <scope>NUCLEOTIDE SEQUENCE [LARGE SCALE GENOMIC DNA]</scope>
    <source>
        <strain evidence="1 2">FACHB-362</strain>
    </source>
</reference>
<organism evidence="1 2">
    <name type="scientific">Anabaena catenula FACHB-362</name>
    <dbReference type="NCBI Taxonomy" id="2692877"/>
    <lineage>
        <taxon>Bacteria</taxon>
        <taxon>Bacillati</taxon>
        <taxon>Cyanobacteriota</taxon>
        <taxon>Cyanophyceae</taxon>
        <taxon>Nostocales</taxon>
        <taxon>Nostocaceae</taxon>
        <taxon>Anabaena</taxon>
    </lineage>
</organism>
<comment type="caution">
    <text evidence="1">The sequence shown here is derived from an EMBL/GenBank/DDBJ whole genome shotgun (WGS) entry which is preliminary data.</text>
</comment>
<name>A0ABR8IZW9_9NOST</name>
<dbReference type="RefSeq" id="WP_190905508.1">
    <property type="nucleotide sequence ID" value="NZ_JACJTQ010000003.1"/>
</dbReference>
<accession>A0ABR8IZW9</accession>
<evidence type="ECO:0000313" key="1">
    <source>
        <dbReference type="EMBL" id="MBD2690888.1"/>
    </source>
</evidence>
<dbReference type="EMBL" id="JACJTQ010000003">
    <property type="protein sequence ID" value="MBD2690888.1"/>
    <property type="molecule type" value="Genomic_DNA"/>
</dbReference>
<dbReference type="Proteomes" id="UP000660381">
    <property type="component" value="Unassembled WGS sequence"/>
</dbReference>
<proteinExistence type="predicted"/>
<sequence>MDAQLATKEIQEMRELMQDYAPAQAAMDKLIIHNGNIETTFEDLWVEKNGQSRTLVEDKSLWQVTLKVLRRELCGDEGFRSQIKEYSKNPGSAPLLTGLIVSLVGLAGLPIDPAIATVVVLYILKIGLNIFCEYTEPPADSALTLPPAK</sequence>